<dbReference type="RefSeq" id="WP_267849340.1">
    <property type="nucleotide sequence ID" value="NZ_JAPMXC010000010.1"/>
</dbReference>
<dbReference type="PANTHER" id="PTHR43639:SF1">
    <property type="entry name" value="SHORT-CHAIN DEHYDROGENASE_REDUCTASE FAMILY PROTEIN"/>
    <property type="match status" value="1"/>
</dbReference>
<dbReference type="CDD" id="cd05233">
    <property type="entry name" value="SDR_c"/>
    <property type="match status" value="1"/>
</dbReference>
<dbReference type="SUPFAM" id="SSF51735">
    <property type="entry name" value="NAD(P)-binding Rossmann-fold domains"/>
    <property type="match status" value="1"/>
</dbReference>
<comment type="caution">
    <text evidence="3">The sequence shown here is derived from an EMBL/GenBank/DDBJ whole genome shotgun (WGS) entry which is preliminary data.</text>
</comment>
<keyword evidence="4" id="KW-1185">Reference proteome</keyword>
<dbReference type="PANTHER" id="PTHR43639">
    <property type="entry name" value="OXIDOREDUCTASE, SHORT-CHAIN DEHYDROGENASE/REDUCTASE FAMILY (AFU_ORTHOLOGUE AFUA_5G02870)"/>
    <property type="match status" value="1"/>
</dbReference>
<evidence type="ECO:0000256" key="2">
    <source>
        <dbReference type="ARBA" id="ARBA00023002"/>
    </source>
</evidence>
<dbReference type="PRINTS" id="PR00080">
    <property type="entry name" value="SDRFAMILY"/>
</dbReference>
<dbReference type="InterPro" id="IPR020904">
    <property type="entry name" value="Sc_DH/Rdtase_CS"/>
</dbReference>
<dbReference type="Gene3D" id="3.40.50.720">
    <property type="entry name" value="NAD(P)-binding Rossmann-like Domain"/>
    <property type="match status" value="1"/>
</dbReference>
<keyword evidence="2" id="KW-0560">Oxidoreductase</keyword>
<proteinExistence type="inferred from homology"/>
<dbReference type="InterPro" id="IPR036291">
    <property type="entry name" value="NAD(P)-bd_dom_sf"/>
</dbReference>
<dbReference type="Proteomes" id="UP001082899">
    <property type="component" value="Unassembled WGS sequence"/>
</dbReference>
<dbReference type="PRINTS" id="PR00081">
    <property type="entry name" value="GDHRDH"/>
</dbReference>
<sequence length="269" mass="28395">MSSLPPAHASAEPLVAANGGQYPSLVDRAVLITGGATGIGESLVAHFAQQGARVGFVDIADAAAADLLGRLGEVRHTPVYAHCDLTDIDALRHAVDTLRASLGPISVLVNNAANDVRHAVDTVTSTSWDAGIAVNLKHQFFAAQAVIGDMKQLGGGSIINFGSISWKLKQGGMPVYTTSKAAVQGLTRSLARDFGPFNVRVNTIVPGWVMTDKQIRLWVDATSKDEIARGQCINRDLMPADIACMALFLAADDSRMCTAQDFVVDGGWV</sequence>
<dbReference type="Pfam" id="PF13561">
    <property type="entry name" value="adh_short_C2"/>
    <property type="match status" value="1"/>
</dbReference>
<accession>A0ABT3ZSA8</accession>
<name>A0ABT3ZSA8_9BURK</name>
<evidence type="ECO:0000313" key="3">
    <source>
        <dbReference type="EMBL" id="MCY0389439.1"/>
    </source>
</evidence>
<reference evidence="3" key="1">
    <citation type="submission" date="2022-11" db="EMBL/GenBank/DDBJ databases">
        <title>Robbsia betulipollinis sp. nov., isolated from pollen of birch (Betula pendula).</title>
        <authorList>
            <person name="Shi H."/>
            <person name="Ambika Manirajan B."/>
            <person name="Ratering S."/>
            <person name="Geissler-Plaum R."/>
            <person name="Schnell S."/>
        </authorList>
    </citation>
    <scope>NUCLEOTIDE SEQUENCE</scope>
    <source>
        <strain evidence="3">Bb-Pol-6</strain>
    </source>
</reference>
<dbReference type="InterPro" id="IPR002347">
    <property type="entry name" value="SDR_fam"/>
</dbReference>
<gene>
    <name evidence="3" type="ORF">OVY01_20035</name>
</gene>
<evidence type="ECO:0000256" key="1">
    <source>
        <dbReference type="ARBA" id="ARBA00006484"/>
    </source>
</evidence>
<protein>
    <submittedName>
        <fullName evidence="3">SDR family NAD(P)-dependent oxidoreductase</fullName>
    </submittedName>
</protein>
<evidence type="ECO:0000313" key="4">
    <source>
        <dbReference type="Proteomes" id="UP001082899"/>
    </source>
</evidence>
<dbReference type="EMBL" id="JAPMXC010000010">
    <property type="protein sequence ID" value="MCY0389439.1"/>
    <property type="molecule type" value="Genomic_DNA"/>
</dbReference>
<dbReference type="PROSITE" id="PS00061">
    <property type="entry name" value="ADH_SHORT"/>
    <property type="match status" value="1"/>
</dbReference>
<comment type="similarity">
    <text evidence="1">Belongs to the short-chain dehydrogenases/reductases (SDR) family.</text>
</comment>
<organism evidence="3 4">
    <name type="scientific">Robbsia betulipollinis</name>
    <dbReference type="NCBI Taxonomy" id="2981849"/>
    <lineage>
        <taxon>Bacteria</taxon>
        <taxon>Pseudomonadati</taxon>
        <taxon>Pseudomonadota</taxon>
        <taxon>Betaproteobacteria</taxon>
        <taxon>Burkholderiales</taxon>
        <taxon>Burkholderiaceae</taxon>
        <taxon>Robbsia</taxon>
    </lineage>
</organism>